<accession>A0A067P5Y1</accession>
<proteinExistence type="predicted"/>
<dbReference type="EMBL" id="KL197762">
    <property type="protein sequence ID" value="KDQ50313.1"/>
    <property type="molecule type" value="Genomic_DNA"/>
</dbReference>
<dbReference type="HOGENOM" id="CLU_783170_0_0_1"/>
<gene>
    <name evidence="2" type="ORF">JAAARDRAFT_587641</name>
</gene>
<organism evidence="2 3">
    <name type="scientific">Jaapia argillacea MUCL 33604</name>
    <dbReference type="NCBI Taxonomy" id="933084"/>
    <lineage>
        <taxon>Eukaryota</taxon>
        <taxon>Fungi</taxon>
        <taxon>Dikarya</taxon>
        <taxon>Basidiomycota</taxon>
        <taxon>Agaricomycotina</taxon>
        <taxon>Agaricomycetes</taxon>
        <taxon>Agaricomycetidae</taxon>
        <taxon>Jaapiales</taxon>
        <taxon>Jaapiaceae</taxon>
        <taxon>Jaapia</taxon>
    </lineage>
</organism>
<dbReference type="Gene3D" id="1.20.1270.60">
    <property type="entry name" value="Arfaptin homology (AH) domain/BAR domain"/>
    <property type="match status" value="1"/>
</dbReference>
<evidence type="ECO:0000313" key="3">
    <source>
        <dbReference type="Proteomes" id="UP000027265"/>
    </source>
</evidence>
<reference evidence="3" key="1">
    <citation type="journal article" date="2014" name="Proc. Natl. Acad. Sci. U.S.A.">
        <title>Extensive sampling of basidiomycete genomes demonstrates inadequacy of the white-rot/brown-rot paradigm for wood decay fungi.</title>
        <authorList>
            <person name="Riley R."/>
            <person name="Salamov A.A."/>
            <person name="Brown D.W."/>
            <person name="Nagy L.G."/>
            <person name="Floudas D."/>
            <person name="Held B.W."/>
            <person name="Levasseur A."/>
            <person name="Lombard V."/>
            <person name="Morin E."/>
            <person name="Otillar R."/>
            <person name="Lindquist E.A."/>
            <person name="Sun H."/>
            <person name="LaButti K.M."/>
            <person name="Schmutz J."/>
            <person name="Jabbour D."/>
            <person name="Luo H."/>
            <person name="Baker S.E."/>
            <person name="Pisabarro A.G."/>
            <person name="Walton J.D."/>
            <person name="Blanchette R.A."/>
            <person name="Henrissat B."/>
            <person name="Martin F."/>
            <person name="Cullen D."/>
            <person name="Hibbett D.S."/>
            <person name="Grigoriev I.V."/>
        </authorList>
    </citation>
    <scope>NUCLEOTIDE SEQUENCE [LARGE SCALE GENOMIC DNA]</scope>
    <source>
        <strain evidence="3">MUCL 33604</strain>
    </source>
</reference>
<feature type="compositionally biased region" description="Basic and acidic residues" evidence="1">
    <location>
        <begin position="340"/>
        <end position="354"/>
    </location>
</feature>
<evidence type="ECO:0000313" key="2">
    <source>
        <dbReference type="EMBL" id="KDQ50313.1"/>
    </source>
</evidence>
<evidence type="ECO:0000256" key="1">
    <source>
        <dbReference type="SAM" id="MobiDB-lite"/>
    </source>
</evidence>
<feature type="region of interest" description="Disordered" evidence="1">
    <location>
        <begin position="215"/>
        <end position="251"/>
    </location>
</feature>
<protein>
    <submittedName>
        <fullName evidence="2">Uncharacterized protein</fullName>
    </submittedName>
</protein>
<dbReference type="Proteomes" id="UP000027265">
    <property type="component" value="Unassembled WGS sequence"/>
</dbReference>
<keyword evidence="3" id="KW-1185">Reference proteome</keyword>
<feature type="compositionally biased region" description="Polar residues" evidence="1">
    <location>
        <begin position="217"/>
        <end position="240"/>
    </location>
</feature>
<dbReference type="InterPro" id="IPR027267">
    <property type="entry name" value="AH/BAR_dom_sf"/>
</dbReference>
<sequence length="354" mass="39701">MQPTDAEQSSLRRVISAQQNIVHFLQQLVDGFKQLSGALLVWGEEQDGEQGLSQNIPAFARNLEDLSLPVEQLSFVLKVIPHYLEPIDSMEASLRDLKRRGKNILDSITLLEKDPGVSDESSEEMARLTKEMMEVEPKIQAERNILADSQRSAVKHSMDALFGGILECSHEQEVAREGMRVLNTFIEDTRQEMWQPRHLPNPFVTRFAFPLIVPPSRGQTTPPSPIITASQTPTRPTSPTKAVPPNVNVQDAPFLKSPRLRWASAIFRRRKDKPNNSTDDIGKDALVVVDEPTSPGRQPTSVYDGPGIGLVTRRVTKSLPNVARMHELWENADGDEPDSDNTRDTRVTVLHLER</sequence>
<name>A0A067P5Y1_9AGAM</name>
<dbReference type="InParanoid" id="A0A067P5Y1"/>
<dbReference type="STRING" id="933084.A0A067P5Y1"/>
<feature type="region of interest" description="Disordered" evidence="1">
    <location>
        <begin position="331"/>
        <end position="354"/>
    </location>
</feature>
<dbReference type="AlphaFoldDB" id="A0A067P5Y1"/>